<dbReference type="EMBL" id="KK852454">
    <property type="protein sequence ID" value="KDR23655.1"/>
    <property type="molecule type" value="Genomic_DNA"/>
</dbReference>
<dbReference type="Proteomes" id="UP000027135">
    <property type="component" value="Unassembled WGS sequence"/>
</dbReference>
<keyword evidence="2" id="KW-1185">Reference proteome</keyword>
<reference evidence="1 2" key="1">
    <citation type="journal article" date="2014" name="Nat. Commun.">
        <title>Molecular traces of alternative social organization in a termite genome.</title>
        <authorList>
            <person name="Terrapon N."/>
            <person name="Li C."/>
            <person name="Robertson H.M."/>
            <person name="Ji L."/>
            <person name="Meng X."/>
            <person name="Booth W."/>
            <person name="Chen Z."/>
            <person name="Childers C.P."/>
            <person name="Glastad K.M."/>
            <person name="Gokhale K."/>
            <person name="Gowin J."/>
            <person name="Gronenberg W."/>
            <person name="Hermansen R.A."/>
            <person name="Hu H."/>
            <person name="Hunt B.G."/>
            <person name="Huylmans A.K."/>
            <person name="Khalil S.M."/>
            <person name="Mitchell R.D."/>
            <person name="Munoz-Torres M.C."/>
            <person name="Mustard J.A."/>
            <person name="Pan H."/>
            <person name="Reese J.T."/>
            <person name="Scharf M.E."/>
            <person name="Sun F."/>
            <person name="Vogel H."/>
            <person name="Xiao J."/>
            <person name="Yang W."/>
            <person name="Yang Z."/>
            <person name="Yang Z."/>
            <person name="Zhou J."/>
            <person name="Zhu J."/>
            <person name="Brent C.S."/>
            <person name="Elsik C.G."/>
            <person name="Goodisman M.A."/>
            <person name="Liberles D.A."/>
            <person name="Roe R.M."/>
            <person name="Vargo E.L."/>
            <person name="Vilcinskas A."/>
            <person name="Wang J."/>
            <person name="Bornberg-Bauer E."/>
            <person name="Korb J."/>
            <person name="Zhang G."/>
            <person name="Liebig J."/>
        </authorList>
    </citation>
    <scope>NUCLEOTIDE SEQUENCE [LARGE SCALE GENOMIC DNA]</scope>
    <source>
        <tissue evidence="1">Whole organism</tissue>
    </source>
</reference>
<accession>A0A067RS65</accession>
<dbReference type="eggNOG" id="KOG0017">
    <property type="taxonomic scope" value="Eukaryota"/>
</dbReference>
<proteinExistence type="predicted"/>
<sequence>MNNPADHLSRGRQADGLCSLDSWWHGPDWLVKHHASWPHDITIPATSLPEARKTAPQVLTVTTPEPLLHVSRFSSYWKLLHITAWVFRFTTAVKEKRKFRNNPTALELESARAYWIRKVQEQCFTTELTTVISVMKELPL</sequence>
<dbReference type="PANTHER" id="PTHR47331">
    <property type="entry name" value="PHD-TYPE DOMAIN-CONTAINING PROTEIN"/>
    <property type="match status" value="1"/>
</dbReference>
<name>A0A067RS65_ZOONE</name>
<dbReference type="OMA" id="RAYWIRK"/>
<dbReference type="AlphaFoldDB" id="A0A067RS65"/>
<gene>
    <name evidence="1" type="ORF">L798_14163</name>
</gene>
<dbReference type="InParanoid" id="A0A067RS65"/>
<evidence type="ECO:0000313" key="2">
    <source>
        <dbReference type="Proteomes" id="UP000027135"/>
    </source>
</evidence>
<protein>
    <submittedName>
        <fullName evidence="1">Uncharacterized protein</fullName>
    </submittedName>
</protein>
<organism evidence="1 2">
    <name type="scientific">Zootermopsis nevadensis</name>
    <name type="common">Dampwood termite</name>
    <dbReference type="NCBI Taxonomy" id="136037"/>
    <lineage>
        <taxon>Eukaryota</taxon>
        <taxon>Metazoa</taxon>
        <taxon>Ecdysozoa</taxon>
        <taxon>Arthropoda</taxon>
        <taxon>Hexapoda</taxon>
        <taxon>Insecta</taxon>
        <taxon>Pterygota</taxon>
        <taxon>Neoptera</taxon>
        <taxon>Polyneoptera</taxon>
        <taxon>Dictyoptera</taxon>
        <taxon>Blattodea</taxon>
        <taxon>Blattoidea</taxon>
        <taxon>Termitoidae</taxon>
        <taxon>Termopsidae</taxon>
        <taxon>Zootermopsis</taxon>
    </lineage>
</organism>
<evidence type="ECO:0000313" key="1">
    <source>
        <dbReference type="EMBL" id="KDR23655.1"/>
    </source>
</evidence>